<dbReference type="RefSeq" id="XP_002117525.1">
    <property type="nucleotide sequence ID" value="XM_002117489.1"/>
</dbReference>
<dbReference type="PROSITE" id="PS51468">
    <property type="entry name" value="VIT"/>
    <property type="match status" value="1"/>
</dbReference>
<dbReference type="OrthoDB" id="1729737at2759"/>
<dbReference type="Gene3D" id="3.40.50.410">
    <property type="entry name" value="von Willebrand factor, type A domain"/>
    <property type="match status" value="1"/>
</dbReference>
<sequence>GLLLPKIVVSEYGGERSDSGNLGSGIYFADSCSTSLQYCNINKNNGTRMMLVCEVALGKSKIYRDQHLELTSPPSGYDSVHGIASSENDLSYFTNNEYVIYNSKQQKLRYLIEFSLSKDPTKKIKSTTGLTGHEFIPSPLFLNGSVQIDVNELQNNQLNKLTEAGLKTSNSETLPLTDVHFRVKLLDLASEVVVLQRYYNNSNNSIEAKYVFPLDERAAVCGFEAFINNKHIVGQVKEKERAHKEYKEAVSRGDGAYLMDEDSPDVFTVSVGNLPAKANVVIKITYVTELAIEDEYLDFFLPSNLAPWKTGAALSNKTQDTVGVVKIDEAKAIDASIQVSVEMPFEIRAIMSPTHNIKQKCTATRAVVDTGKITSFDKGFRLLIRLAEIHVPRMWAETHPEKGSQACMLTFYPEFETVETKEPEIILVLDMSNSMKDCLLDVKKLALLLLNNLPSNCLFNIAVFGTSHNELFPCSQQVAKDTINIAQQFIMTLSATWGDSQFFNILDNYHHIAKGLKSNGAYNLFVISDGHFPAENSIIDITRKEINCLRIFTFSIGNVCNRYFMRLLAKVGAGYHEHFDSNLKSKWNSKIKKQIEKAFQPTLTSVNVNWQQFGQSYQSNMQAPADIVALFNGSRQVIYGFIPNCLQATLEAEIGGTQISTVVSTSELSKTSGKILHQLTARALIRDYDEGAYNNDRTNHEVYNTELDYESEVFNLDKLLKAENVDYLPYVSWSGDSVLYFKLIIFDLLAEIFGNKFVLI</sequence>
<dbReference type="CTD" id="6758796"/>
<dbReference type="SUPFAM" id="SSF53300">
    <property type="entry name" value="vWA-like"/>
    <property type="match status" value="1"/>
</dbReference>
<dbReference type="SMART" id="SM00609">
    <property type="entry name" value="VIT"/>
    <property type="match status" value="1"/>
</dbReference>
<proteinExistence type="predicted"/>
<dbReference type="STRING" id="10228.B3SBE1"/>
<dbReference type="GeneID" id="6758796"/>
<dbReference type="PANTHER" id="PTHR46530">
    <property type="entry name" value="PROTEIN MONO-ADP-RIBOSYLTRANSFERASE PARP4"/>
    <property type="match status" value="1"/>
</dbReference>
<dbReference type="PROSITE" id="PS51059">
    <property type="entry name" value="PARP_CATALYTIC"/>
    <property type="match status" value="1"/>
</dbReference>
<dbReference type="OMA" id="HEVYNTE"/>
<name>B3SBE1_TRIAD</name>
<dbReference type="InterPro" id="IPR002035">
    <property type="entry name" value="VWF_A"/>
</dbReference>
<keyword evidence="5" id="KW-1185">Reference proteome</keyword>
<dbReference type="eggNOG" id="KOG1037">
    <property type="taxonomic scope" value="Eukaryota"/>
</dbReference>
<dbReference type="InterPro" id="IPR036465">
    <property type="entry name" value="vWFA_dom_sf"/>
</dbReference>
<reference evidence="4 5" key="1">
    <citation type="journal article" date="2008" name="Nature">
        <title>The Trichoplax genome and the nature of placozoans.</title>
        <authorList>
            <person name="Srivastava M."/>
            <person name="Begovic E."/>
            <person name="Chapman J."/>
            <person name="Putnam N.H."/>
            <person name="Hellsten U."/>
            <person name="Kawashima T."/>
            <person name="Kuo A."/>
            <person name="Mitros T."/>
            <person name="Salamov A."/>
            <person name="Carpenter M.L."/>
            <person name="Signorovitch A.Y."/>
            <person name="Moreno M.A."/>
            <person name="Kamm K."/>
            <person name="Grimwood J."/>
            <person name="Schmutz J."/>
            <person name="Shapiro H."/>
            <person name="Grigoriev I.V."/>
            <person name="Buss L.W."/>
            <person name="Schierwater B."/>
            <person name="Dellaporta S.L."/>
            <person name="Rokhsar D.S."/>
        </authorList>
    </citation>
    <scope>NUCLEOTIDE SEQUENCE [LARGE SCALE GENOMIC DNA]</scope>
    <source>
        <strain evidence="4 5">Grell-BS-1999</strain>
    </source>
</reference>
<feature type="non-terminal residue" evidence="4">
    <location>
        <position position="1"/>
    </location>
</feature>
<evidence type="ECO:0000313" key="4">
    <source>
        <dbReference type="EMBL" id="EDV19935.1"/>
    </source>
</evidence>
<feature type="domain" description="VIT" evidence="3">
    <location>
        <begin position="160"/>
        <end position="288"/>
    </location>
</feature>
<dbReference type="HOGENOM" id="CLU_367093_0_0_1"/>
<evidence type="ECO:0000256" key="1">
    <source>
        <dbReference type="RuleBase" id="RU362114"/>
    </source>
</evidence>
<evidence type="ECO:0000259" key="2">
    <source>
        <dbReference type="PROSITE" id="PS51059"/>
    </source>
</evidence>
<protein>
    <recommendedName>
        <fullName evidence="1">Poly [ADP-ribose] polymerase</fullName>
        <shortName evidence="1">PARP</shortName>
        <ecNumber evidence="1">2.4.2.-</ecNumber>
    </recommendedName>
</protein>
<dbReference type="PANTHER" id="PTHR46530:SF1">
    <property type="entry name" value="PROTEIN MONO-ADP-RIBOSYLTRANSFERASE PARP4"/>
    <property type="match status" value="1"/>
</dbReference>
<dbReference type="AlphaFoldDB" id="B3SBE1"/>
<evidence type="ECO:0000259" key="3">
    <source>
        <dbReference type="PROSITE" id="PS51468"/>
    </source>
</evidence>
<dbReference type="Gene3D" id="3.90.228.10">
    <property type="match status" value="1"/>
</dbReference>
<dbReference type="InParanoid" id="B3SBE1"/>
<keyword evidence="1" id="KW-0520">NAD</keyword>
<keyword evidence="1" id="KW-0328">Glycosyltransferase</keyword>
<feature type="domain" description="PARP catalytic" evidence="2">
    <location>
        <begin position="1"/>
        <end position="123"/>
    </location>
</feature>
<evidence type="ECO:0000313" key="5">
    <source>
        <dbReference type="Proteomes" id="UP000009022"/>
    </source>
</evidence>
<dbReference type="EMBL" id="DS985264">
    <property type="protein sequence ID" value="EDV19935.1"/>
    <property type="molecule type" value="Genomic_DNA"/>
</dbReference>
<dbReference type="Pfam" id="PF08487">
    <property type="entry name" value="VIT"/>
    <property type="match status" value="1"/>
</dbReference>
<dbReference type="KEGG" id="tad:TRIADDRAFT_32651"/>
<dbReference type="SUPFAM" id="SSF56399">
    <property type="entry name" value="ADP-ribosylation"/>
    <property type="match status" value="1"/>
</dbReference>
<accession>B3SBE1</accession>
<dbReference type="InterPro" id="IPR012317">
    <property type="entry name" value="Poly(ADP-ribose)pol_cat_dom"/>
</dbReference>
<dbReference type="Pfam" id="PF13768">
    <property type="entry name" value="VWA_3"/>
    <property type="match status" value="1"/>
</dbReference>
<dbReference type="InterPro" id="IPR013694">
    <property type="entry name" value="VIT"/>
</dbReference>
<dbReference type="InterPro" id="IPR031273">
    <property type="entry name" value="PARP4"/>
</dbReference>
<dbReference type="PhylomeDB" id="B3SBE1"/>
<dbReference type="Pfam" id="PF00644">
    <property type="entry name" value="PARP"/>
    <property type="match status" value="1"/>
</dbReference>
<dbReference type="EC" id="2.4.2.-" evidence="1"/>
<organism evidence="4 5">
    <name type="scientific">Trichoplax adhaerens</name>
    <name type="common">Trichoplax reptans</name>
    <dbReference type="NCBI Taxonomy" id="10228"/>
    <lineage>
        <taxon>Eukaryota</taxon>
        <taxon>Metazoa</taxon>
        <taxon>Placozoa</taxon>
        <taxon>Uniplacotomia</taxon>
        <taxon>Trichoplacea</taxon>
        <taxon>Trichoplacidae</taxon>
        <taxon>Trichoplax</taxon>
    </lineage>
</organism>
<dbReference type="GO" id="GO:0003950">
    <property type="term" value="F:NAD+ poly-ADP-ribosyltransferase activity"/>
    <property type="evidence" value="ECO:0007669"/>
    <property type="project" value="UniProtKB-UniRule"/>
</dbReference>
<dbReference type="Proteomes" id="UP000009022">
    <property type="component" value="Unassembled WGS sequence"/>
</dbReference>
<gene>
    <name evidence="4" type="ORF">TRIADDRAFT_32651</name>
</gene>
<keyword evidence="1" id="KW-0808">Transferase</keyword>